<dbReference type="InterPro" id="IPR004839">
    <property type="entry name" value="Aminotransferase_I/II_large"/>
</dbReference>
<dbReference type="PANTHER" id="PTHR46577:SF1">
    <property type="entry name" value="HTH-TYPE TRANSCRIPTIONAL REGULATORY PROTEIN GABR"/>
    <property type="match status" value="1"/>
</dbReference>
<keyword evidence="7" id="KW-0808">Transferase</keyword>
<dbReference type="Gene3D" id="3.90.1150.10">
    <property type="entry name" value="Aspartate Aminotransferase, domain 1"/>
    <property type="match status" value="1"/>
</dbReference>
<dbReference type="InterPro" id="IPR015421">
    <property type="entry name" value="PyrdxlP-dep_Trfase_major"/>
</dbReference>
<dbReference type="CDD" id="cd00609">
    <property type="entry name" value="AAT_like"/>
    <property type="match status" value="1"/>
</dbReference>
<evidence type="ECO:0000259" key="6">
    <source>
        <dbReference type="PROSITE" id="PS50949"/>
    </source>
</evidence>
<evidence type="ECO:0000256" key="5">
    <source>
        <dbReference type="ARBA" id="ARBA00023163"/>
    </source>
</evidence>
<dbReference type="InterPro" id="IPR036388">
    <property type="entry name" value="WH-like_DNA-bd_sf"/>
</dbReference>
<dbReference type="SUPFAM" id="SSF46785">
    <property type="entry name" value="Winged helix' DNA-binding domain"/>
    <property type="match status" value="1"/>
</dbReference>
<proteinExistence type="inferred from homology"/>
<dbReference type="InterPro" id="IPR036390">
    <property type="entry name" value="WH_DNA-bd_sf"/>
</dbReference>
<evidence type="ECO:0000256" key="2">
    <source>
        <dbReference type="ARBA" id="ARBA00022898"/>
    </source>
</evidence>
<dbReference type="Pfam" id="PF00392">
    <property type="entry name" value="GntR"/>
    <property type="match status" value="1"/>
</dbReference>
<keyword evidence="8" id="KW-1185">Reference proteome</keyword>
<dbReference type="InterPro" id="IPR051446">
    <property type="entry name" value="HTH_trans_reg/aminotransferase"/>
</dbReference>
<comment type="caution">
    <text evidence="7">The sequence shown here is derived from an EMBL/GenBank/DDBJ whole genome shotgun (WGS) entry which is preliminary data.</text>
</comment>
<comment type="similarity">
    <text evidence="1">In the C-terminal section; belongs to the class-I pyridoxal-phosphate-dependent aminotransferase family.</text>
</comment>
<dbReference type="InterPro" id="IPR000524">
    <property type="entry name" value="Tscrpt_reg_HTH_GntR"/>
</dbReference>
<keyword evidence="3" id="KW-0805">Transcription regulation</keyword>
<dbReference type="Proteomes" id="UP001079657">
    <property type="component" value="Unassembled WGS sequence"/>
</dbReference>
<keyword evidence="7" id="KW-0032">Aminotransferase</keyword>
<keyword evidence="4" id="KW-0238">DNA-binding</keyword>
<sequence>MFSDINLNKSKPIYIQIHNYIKEMIEKGMLPSRSKLPSTRELSKILNVSRNSIMKAYETLEDNELVYTLKGKGTFVSDIKVTLKDKWDINWSNKINDYAKLAEELDIIKNEVQYKKGMISFKSISPDESLFEVEEFKRAFLNRISIEGEKILNYGYAQGYKRLIDYLMEYMKSKGVNINNKDILITNGFTEGFDIVLSSLTQKGDTIICENPTHNTALKIMKLKGLNILGIDVEHDGLSIKKLKSTLQQNNIKIGYLVPSYHNPTGIVTSSEKRGEIYNIFKEHNVPIIEDGFNEELLHLGSHIAPMAAFCGEGNSIIYIGSFSKILFPGMRIGWILADKGLISILESVKRSRNIHTSFLDQALLYEYMKSGNFEKYLKKTRRFYKEKYELAVQLVAKYIPCEFIMGDGGLHIFTKLKGIDSRELLKHCYKKGVIFTPGDIFYTDGSGKDTLRLGFSRVSMEDMKKGFKIIGETIRYIKTSYY</sequence>
<feature type="domain" description="HTH gntR-type" evidence="6">
    <location>
        <begin position="11"/>
        <end position="79"/>
    </location>
</feature>
<dbReference type="CDD" id="cd07377">
    <property type="entry name" value="WHTH_GntR"/>
    <property type="match status" value="1"/>
</dbReference>
<dbReference type="RefSeq" id="WP_268048734.1">
    <property type="nucleotide sequence ID" value="NZ_JAPQES010000001.1"/>
</dbReference>
<evidence type="ECO:0000256" key="1">
    <source>
        <dbReference type="ARBA" id="ARBA00005384"/>
    </source>
</evidence>
<keyword evidence="5" id="KW-0804">Transcription</keyword>
<evidence type="ECO:0000313" key="8">
    <source>
        <dbReference type="Proteomes" id="UP001079657"/>
    </source>
</evidence>
<accession>A0ABT4CM73</accession>
<dbReference type="SUPFAM" id="SSF53383">
    <property type="entry name" value="PLP-dependent transferases"/>
    <property type="match status" value="1"/>
</dbReference>
<dbReference type="Gene3D" id="3.40.640.10">
    <property type="entry name" value="Type I PLP-dependent aspartate aminotransferase-like (Major domain)"/>
    <property type="match status" value="1"/>
</dbReference>
<protein>
    <submittedName>
        <fullName evidence="7">PLP-dependent aminotransferase family protein</fullName>
    </submittedName>
</protein>
<dbReference type="InterPro" id="IPR015422">
    <property type="entry name" value="PyrdxlP-dep_Trfase_small"/>
</dbReference>
<name>A0ABT4CM73_9CLOT</name>
<dbReference type="Pfam" id="PF00155">
    <property type="entry name" value="Aminotran_1_2"/>
    <property type="match status" value="1"/>
</dbReference>
<gene>
    <name evidence="7" type="ORF">OXH55_05780</name>
</gene>
<dbReference type="Gene3D" id="1.10.10.10">
    <property type="entry name" value="Winged helix-like DNA-binding domain superfamily/Winged helix DNA-binding domain"/>
    <property type="match status" value="1"/>
</dbReference>
<dbReference type="GO" id="GO:0008483">
    <property type="term" value="F:transaminase activity"/>
    <property type="evidence" value="ECO:0007669"/>
    <property type="project" value="UniProtKB-KW"/>
</dbReference>
<evidence type="ECO:0000256" key="4">
    <source>
        <dbReference type="ARBA" id="ARBA00023125"/>
    </source>
</evidence>
<reference evidence="7" key="1">
    <citation type="submission" date="2022-12" db="EMBL/GenBank/DDBJ databases">
        <authorList>
            <person name="Wang J."/>
        </authorList>
    </citation>
    <scope>NUCLEOTIDE SEQUENCE</scope>
    <source>
        <strain evidence="7">HY-42-06</strain>
    </source>
</reference>
<dbReference type="PANTHER" id="PTHR46577">
    <property type="entry name" value="HTH-TYPE TRANSCRIPTIONAL REGULATORY PROTEIN GABR"/>
    <property type="match status" value="1"/>
</dbReference>
<dbReference type="InterPro" id="IPR015424">
    <property type="entry name" value="PyrdxlP-dep_Trfase"/>
</dbReference>
<organism evidence="7 8">
    <name type="scientific">Clostridium ganghwense</name>
    <dbReference type="NCBI Taxonomy" id="312089"/>
    <lineage>
        <taxon>Bacteria</taxon>
        <taxon>Bacillati</taxon>
        <taxon>Bacillota</taxon>
        <taxon>Clostridia</taxon>
        <taxon>Eubacteriales</taxon>
        <taxon>Clostridiaceae</taxon>
        <taxon>Clostridium</taxon>
    </lineage>
</organism>
<dbReference type="EMBL" id="JAPQES010000001">
    <property type="protein sequence ID" value="MCY6370137.1"/>
    <property type="molecule type" value="Genomic_DNA"/>
</dbReference>
<evidence type="ECO:0000256" key="3">
    <source>
        <dbReference type="ARBA" id="ARBA00023015"/>
    </source>
</evidence>
<evidence type="ECO:0000313" key="7">
    <source>
        <dbReference type="EMBL" id="MCY6370137.1"/>
    </source>
</evidence>
<dbReference type="SMART" id="SM00345">
    <property type="entry name" value="HTH_GNTR"/>
    <property type="match status" value="1"/>
</dbReference>
<keyword evidence="2" id="KW-0663">Pyridoxal phosphate</keyword>
<dbReference type="PROSITE" id="PS50949">
    <property type="entry name" value="HTH_GNTR"/>
    <property type="match status" value="1"/>
</dbReference>